<evidence type="ECO:0000256" key="1">
    <source>
        <dbReference type="ARBA" id="ARBA00006484"/>
    </source>
</evidence>
<keyword evidence="5" id="KW-1133">Transmembrane helix</keyword>
<evidence type="ECO:0008006" key="8">
    <source>
        <dbReference type="Google" id="ProtNLM"/>
    </source>
</evidence>
<dbReference type="PRINTS" id="PR00080">
    <property type="entry name" value="SDRFAMILY"/>
</dbReference>
<dbReference type="SUPFAM" id="SSF51735">
    <property type="entry name" value="NAD(P)-binding Rossmann-fold domains"/>
    <property type="match status" value="1"/>
</dbReference>
<dbReference type="PRINTS" id="PR00081">
    <property type="entry name" value="GDHRDH"/>
</dbReference>
<dbReference type="InterPro" id="IPR036291">
    <property type="entry name" value="NAD(P)-bd_dom_sf"/>
</dbReference>
<dbReference type="PANTHER" id="PTHR44169">
    <property type="entry name" value="NADPH-DEPENDENT 1-ACYLDIHYDROXYACETONE PHOSPHATE REDUCTASE"/>
    <property type="match status" value="1"/>
</dbReference>
<keyword evidence="5" id="KW-0812">Transmembrane</keyword>
<evidence type="ECO:0000256" key="2">
    <source>
        <dbReference type="ARBA" id="ARBA00022857"/>
    </source>
</evidence>
<protein>
    <recommendedName>
        <fullName evidence="8">NADPH-dependent 1-acyldihydroxyacetone phosphate reductase</fullName>
    </recommendedName>
</protein>
<dbReference type="EMBL" id="JAXOVC010000008">
    <property type="protein sequence ID" value="KAK4497769.1"/>
    <property type="molecule type" value="Genomic_DNA"/>
</dbReference>
<organism evidence="6 7">
    <name type="scientific">Zasmidium cellare</name>
    <name type="common">Wine cellar mold</name>
    <name type="synonym">Racodium cellare</name>
    <dbReference type="NCBI Taxonomy" id="395010"/>
    <lineage>
        <taxon>Eukaryota</taxon>
        <taxon>Fungi</taxon>
        <taxon>Dikarya</taxon>
        <taxon>Ascomycota</taxon>
        <taxon>Pezizomycotina</taxon>
        <taxon>Dothideomycetes</taxon>
        <taxon>Dothideomycetidae</taxon>
        <taxon>Mycosphaerellales</taxon>
        <taxon>Mycosphaerellaceae</taxon>
        <taxon>Zasmidium</taxon>
    </lineage>
</organism>
<keyword evidence="7" id="KW-1185">Reference proteome</keyword>
<dbReference type="PROSITE" id="PS00061">
    <property type="entry name" value="ADH_SHORT"/>
    <property type="match status" value="1"/>
</dbReference>
<dbReference type="Gene3D" id="3.40.50.720">
    <property type="entry name" value="NAD(P)-binding Rossmann-like Domain"/>
    <property type="match status" value="1"/>
</dbReference>
<keyword evidence="2" id="KW-0521">NADP</keyword>
<feature type="transmembrane region" description="Helical" evidence="5">
    <location>
        <begin position="251"/>
        <end position="269"/>
    </location>
</feature>
<evidence type="ECO:0000256" key="4">
    <source>
        <dbReference type="RuleBase" id="RU000363"/>
    </source>
</evidence>
<dbReference type="Pfam" id="PF00106">
    <property type="entry name" value="adh_short"/>
    <property type="match status" value="1"/>
</dbReference>
<comment type="similarity">
    <text evidence="1 4">Belongs to the short-chain dehydrogenases/reductases (SDR) family.</text>
</comment>
<comment type="caution">
    <text evidence="6">The sequence shown here is derived from an EMBL/GenBank/DDBJ whole genome shotgun (WGS) entry which is preliminary data.</text>
</comment>
<evidence type="ECO:0000313" key="6">
    <source>
        <dbReference type="EMBL" id="KAK4497769.1"/>
    </source>
</evidence>
<keyword evidence="3" id="KW-0560">Oxidoreductase</keyword>
<evidence type="ECO:0000313" key="7">
    <source>
        <dbReference type="Proteomes" id="UP001305779"/>
    </source>
</evidence>
<dbReference type="InterPro" id="IPR002347">
    <property type="entry name" value="SDR_fam"/>
</dbReference>
<sequence>MSRPKTVLITGCSPGSIGEALSHEFLQRGCTVCSTGLPSETLPELEQAGAHVFPLDVRSEESVRELEKHVSKVLDGELDILINCAGMNYVMPILDISLPELHRIFDINLFGIVRVVQAFTPLLIRTHGTIINVSSLAAYAPYVFGAAYNASKAALLALSNTLRIELSPWDISVQTILAGPVVSGLMTRAERHLPEGSLYKPIEGFFEQRTQHAKHGVKAMGRDEFAKEIVGQVLIGSRGLKKTYWIGPFKWQTWLLEVFGLLSVWGLFFRRKFGLDKLKK</sequence>
<name>A0ABR0E8L3_ZASCE</name>
<dbReference type="PANTHER" id="PTHR44169:SF6">
    <property type="entry name" value="NADPH-DEPENDENT 1-ACYLDIHYDROXYACETONE PHOSPHATE REDUCTASE"/>
    <property type="match status" value="1"/>
</dbReference>
<evidence type="ECO:0000256" key="5">
    <source>
        <dbReference type="SAM" id="Phobius"/>
    </source>
</evidence>
<gene>
    <name evidence="6" type="ORF">PRZ48_010422</name>
</gene>
<evidence type="ECO:0000256" key="3">
    <source>
        <dbReference type="ARBA" id="ARBA00023002"/>
    </source>
</evidence>
<proteinExistence type="inferred from homology"/>
<accession>A0ABR0E8L3</accession>
<dbReference type="InterPro" id="IPR020904">
    <property type="entry name" value="Sc_DH/Rdtase_CS"/>
</dbReference>
<reference evidence="6 7" key="1">
    <citation type="journal article" date="2023" name="G3 (Bethesda)">
        <title>A chromosome-level genome assembly of Zasmidium syzygii isolated from banana leaves.</title>
        <authorList>
            <person name="van Westerhoven A.C."/>
            <person name="Mehrabi R."/>
            <person name="Talebi R."/>
            <person name="Steentjes M.B.F."/>
            <person name="Corcolon B."/>
            <person name="Chong P.A."/>
            <person name="Kema G.H.J."/>
            <person name="Seidl M.F."/>
        </authorList>
    </citation>
    <scope>NUCLEOTIDE SEQUENCE [LARGE SCALE GENOMIC DNA]</scope>
    <source>
        <strain evidence="6 7">P124</strain>
    </source>
</reference>
<keyword evidence="5" id="KW-0472">Membrane</keyword>
<dbReference type="Proteomes" id="UP001305779">
    <property type="component" value="Unassembled WGS sequence"/>
</dbReference>